<keyword evidence="2" id="KW-0472">Membrane</keyword>
<dbReference type="Proteomes" id="UP000176923">
    <property type="component" value="Unassembled WGS sequence"/>
</dbReference>
<sequence length="145" mass="15441">MLVTNKRQPLLLDSQSSYNKTMREYEEDQMEQAPKKGKKAGILILLGVILLCGGIYLYLNREPVIISPVPSAPNYEVVFTTPTPTVEAPTDTPTPTPKGGKAATPIPTKKVSATGTPAVISKVTATPTPKVTVTPTVKVTVTPTP</sequence>
<feature type="region of interest" description="Disordered" evidence="1">
    <location>
        <begin position="82"/>
        <end position="110"/>
    </location>
</feature>
<proteinExistence type="predicted"/>
<accession>A0A1F5ZVB6</accession>
<evidence type="ECO:0000256" key="1">
    <source>
        <dbReference type="SAM" id="MobiDB-lite"/>
    </source>
</evidence>
<organism evidence="3 4">
    <name type="scientific">Candidatus Gottesmanbacteria bacterium RIFCSPHIGHO2_02_FULL_39_11</name>
    <dbReference type="NCBI Taxonomy" id="1798382"/>
    <lineage>
        <taxon>Bacteria</taxon>
        <taxon>Candidatus Gottesmaniibacteriota</taxon>
    </lineage>
</organism>
<keyword evidence="2" id="KW-1133">Transmembrane helix</keyword>
<gene>
    <name evidence="3" type="ORF">A3D77_01030</name>
</gene>
<evidence type="ECO:0000313" key="3">
    <source>
        <dbReference type="EMBL" id="OGG16400.1"/>
    </source>
</evidence>
<evidence type="ECO:0000256" key="2">
    <source>
        <dbReference type="SAM" id="Phobius"/>
    </source>
</evidence>
<keyword evidence="2" id="KW-0812">Transmembrane</keyword>
<protein>
    <submittedName>
        <fullName evidence="3">Uncharacterized protein</fullName>
    </submittedName>
</protein>
<dbReference type="EMBL" id="MFJL01000012">
    <property type="protein sequence ID" value="OGG16400.1"/>
    <property type="molecule type" value="Genomic_DNA"/>
</dbReference>
<evidence type="ECO:0000313" key="4">
    <source>
        <dbReference type="Proteomes" id="UP000176923"/>
    </source>
</evidence>
<dbReference type="STRING" id="1798382.A3D77_01030"/>
<name>A0A1F5ZVB6_9BACT</name>
<dbReference type="AlphaFoldDB" id="A0A1F5ZVB6"/>
<comment type="caution">
    <text evidence="3">The sequence shown here is derived from an EMBL/GenBank/DDBJ whole genome shotgun (WGS) entry which is preliminary data.</text>
</comment>
<reference evidence="3 4" key="1">
    <citation type="journal article" date="2016" name="Nat. Commun.">
        <title>Thousands of microbial genomes shed light on interconnected biogeochemical processes in an aquifer system.</title>
        <authorList>
            <person name="Anantharaman K."/>
            <person name="Brown C.T."/>
            <person name="Hug L.A."/>
            <person name="Sharon I."/>
            <person name="Castelle C.J."/>
            <person name="Probst A.J."/>
            <person name="Thomas B.C."/>
            <person name="Singh A."/>
            <person name="Wilkins M.J."/>
            <person name="Karaoz U."/>
            <person name="Brodie E.L."/>
            <person name="Williams K.H."/>
            <person name="Hubbard S.S."/>
            <person name="Banfield J.F."/>
        </authorList>
    </citation>
    <scope>NUCLEOTIDE SEQUENCE [LARGE SCALE GENOMIC DNA]</scope>
</reference>
<feature type="transmembrane region" description="Helical" evidence="2">
    <location>
        <begin position="40"/>
        <end position="59"/>
    </location>
</feature>
<feature type="compositionally biased region" description="Low complexity" evidence="1">
    <location>
        <begin position="82"/>
        <end position="105"/>
    </location>
</feature>